<dbReference type="InterPro" id="IPR045427">
    <property type="entry name" value="MoxR"/>
</dbReference>
<dbReference type="InterPro" id="IPR050513">
    <property type="entry name" value="RavA_ATPases"/>
</dbReference>
<protein>
    <recommendedName>
        <fullName evidence="2">MoxR domain-containing protein</fullName>
    </recommendedName>
</protein>
<feature type="region of interest" description="Disordered" evidence="1">
    <location>
        <begin position="291"/>
        <end position="325"/>
    </location>
</feature>
<evidence type="ECO:0000313" key="3">
    <source>
        <dbReference type="EMBL" id="KAK7232821.1"/>
    </source>
</evidence>
<proteinExistence type="predicted"/>
<dbReference type="Pfam" id="PF20030">
    <property type="entry name" value="bpMoxR"/>
    <property type="match status" value="1"/>
</dbReference>
<feature type="domain" description="MoxR" evidence="2">
    <location>
        <begin position="159"/>
        <end position="207"/>
    </location>
</feature>
<feature type="region of interest" description="Disordered" evidence="1">
    <location>
        <begin position="105"/>
        <end position="154"/>
    </location>
</feature>
<evidence type="ECO:0000259" key="2">
    <source>
        <dbReference type="Pfam" id="PF20030"/>
    </source>
</evidence>
<dbReference type="Proteomes" id="UP001363151">
    <property type="component" value="Unassembled WGS sequence"/>
</dbReference>
<feature type="region of interest" description="Disordered" evidence="1">
    <location>
        <begin position="204"/>
        <end position="237"/>
    </location>
</feature>
<evidence type="ECO:0000313" key="4">
    <source>
        <dbReference type="Proteomes" id="UP001363151"/>
    </source>
</evidence>
<keyword evidence="4" id="KW-1185">Reference proteome</keyword>
<feature type="compositionally biased region" description="Low complexity" evidence="1">
    <location>
        <begin position="105"/>
        <end position="115"/>
    </location>
</feature>
<comment type="caution">
    <text evidence="3">The sequence shown here is derived from an EMBL/GenBank/DDBJ whole genome shotgun (WGS) entry which is preliminary data.</text>
</comment>
<name>A0ABR1FL48_AURAN</name>
<gene>
    <name evidence="3" type="ORF">SO694_000372137</name>
</gene>
<dbReference type="Gene3D" id="3.40.50.300">
    <property type="entry name" value="P-loop containing nucleotide triphosphate hydrolases"/>
    <property type="match status" value="1"/>
</dbReference>
<evidence type="ECO:0000256" key="1">
    <source>
        <dbReference type="SAM" id="MobiDB-lite"/>
    </source>
</evidence>
<feature type="compositionally biased region" description="Low complexity" evidence="1">
    <location>
        <begin position="138"/>
        <end position="154"/>
    </location>
</feature>
<feature type="region of interest" description="Disordered" evidence="1">
    <location>
        <begin position="1"/>
        <end position="22"/>
    </location>
</feature>
<dbReference type="PANTHER" id="PTHR32204">
    <property type="entry name" value="ATPASE RAVA"/>
    <property type="match status" value="1"/>
</dbReference>
<dbReference type="SUPFAM" id="SSF52540">
    <property type="entry name" value="P-loop containing nucleoside triphosphate hydrolases"/>
    <property type="match status" value="1"/>
</dbReference>
<dbReference type="PANTHER" id="PTHR32204:SF0">
    <property type="entry name" value="ATPASE RAVA"/>
    <property type="match status" value="1"/>
</dbReference>
<sequence>MWPSESISKFGRDAPNQPLISTQAPSERLLLCDGSPLFRARYGDRALRSAAPLGLDDGARVSPRALAGGAAGRRGRFVARVDTSYSMTGAREGLAKAVALAARARRATSGAPATPGRRRGRAARVPRGARGPRGGRGAPRAGPRGAVRGGAARVARAPAGREHVLFVGPPGVAKSLLCRRLGELFGGPSFEIALTRFTTPDDVFGPTGRAAGPLGVGVRRASPAANTPGGDDDDDDDDALYDRFLIRREVAPVSDAAVADLLLGDDVDGRARALAAGRAAALALRGPARAPWRGRELPDDDDEFAAAPRAAPAPAPGDDDDFDLTMSKKKAKKELTAAEFRRWTAARADLRG</sequence>
<accession>A0ABR1FL48</accession>
<reference evidence="3 4" key="1">
    <citation type="submission" date="2024-03" db="EMBL/GenBank/DDBJ databases">
        <title>Aureococcus anophagefferens CCMP1851 and Kratosvirus quantuckense: Draft genome of a second virus-susceptible host strain in the model system.</title>
        <authorList>
            <person name="Chase E."/>
            <person name="Truchon A.R."/>
            <person name="Schepens W."/>
            <person name="Wilhelm S.W."/>
        </authorList>
    </citation>
    <scope>NUCLEOTIDE SEQUENCE [LARGE SCALE GENOMIC DNA]</scope>
    <source>
        <strain evidence="3 4">CCMP1851</strain>
    </source>
</reference>
<dbReference type="InterPro" id="IPR027417">
    <property type="entry name" value="P-loop_NTPase"/>
</dbReference>
<organism evidence="3 4">
    <name type="scientific">Aureococcus anophagefferens</name>
    <name type="common">Harmful bloom alga</name>
    <dbReference type="NCBI Taxonomy" id="44056"/>
    <lineage>
        <taxon>Eukaryota</taxon>
        <taxon>Sar</taxon>
        <taxon>Stramenopiles</taxon>
        <taxon>Ochrophyta</taxon>
        <taxon>Pelagophyceae</taxon>
        <taxon>Pelagomonadales</taxon>
        <taxon>Pelagomonadaceae</taxon>
        <taxon>Aureococcus</taxon>
    </lineage>
</organism>
<dbReference type="EMBL" id="JBBJCI010000366">
    <property type="protein sequence ID" value="KAK7232821.1"/>
    <property type="molecule type" value="Genomic_DNA"/>
</dbReference>